<dbReference type="Proteomes" id="UP000027866">
    <property type="component" value="Unassembled WGS sequence"/>
</dbReference>
<evidence type="ECO:0000313" key="1">
    <source>
        <dbReference type="EMBL" id="KEO89907.1"/>
    </source>
</evidence>
<dbReference type="AlphaFoldDB" id="A0A074MWB3"/>
<keyword evidence="2" id="KW-1185">Reference proteome</keyword>
<dbReference type="InterPro" id="IPR009354">
    <property type="entry name" value="Usg"/>
</dbReference>
<dbReference type="EMBL" id="JMIX01000013">
    <property type="protein sequence ID" value="KEO89907.1"/>
    <property type="molecule type" value="Genomic_DNA"/>
</dbReference>
<comment type="caution">
    <text evidence="1">The sequence shown here is derived from an EMBL/GenBank/DDBJ whole genome shotgun (WGS) entry which is preliminary data.</text>
</comment>
<sequence length="89" mass="10753">MADRDFERQLRGEGLLTAEIFYFFPDYPSLIQQFVWQDYDEAPDYPILFRFLDHWRREIEAAIHSVRIAHQHTLGPREFRHVDGEFLLG</sequence>
<dbReference type="OrthoDB" id="9811054at2"/>
<organism evidence="1 2">
    <name type="scientific">Erythrobacter litoralis</name>
    <dbReference type="NCBI Taxonomy" id="39960"/>
    <lineage>
        <taxon>Bacteria</taxon>
        <taxon>Pseudomonadati</taxon>
        <taxon>Pseudomonadota</taxon>
        <taxon>Alphaproteobacteria</taxon>
        <taxon>Sphingomonadales</taxon>
        <taxon>Erythrobacteraceae</taxon>
        <taxon>Erythrobacter/Porphyrobacter group</taxon>
        <taxon>Erythrobacter</taxon>
    </lineage>
</organism>
<gene>
    <name evidence="1" type="ORF">EH32_02665</name>
</gene>
<name>A0A074MWB3_9SPHN</name>
<evidence type="ECO:0000313" key="2">
    <source>
        <dbReference type="Proteomes" id="UP000027866"/>
    </source>
</evidence>
<evidence type="ECO:0008006" key="3">
    <source>
        <dbReference type="Google" id="ProtNLM"/>
    </source>
</evidence>
<proteinExistence type="predicted"/>
<protein>
    <recommendedName>
        <fullName evidence="3">Protein usg</fullName>
    </recommendedName>
</protein>
<dbReference type="PATRIC" id="fig|39960.10.peg.789"/>
<accession>A0A074MWB3</accession>
<dbReference type="KEGG" id="elq:Ga0102493_111704"/>
<dbReference type="Pfam" id="PF06233">
    <property type="entry name" value="Usg"/>
    <property type="match status" value="1"/>
</dbReference>
<reference evidence="1 2" key="1">
    <citation type="submission" date="2014-04" db="EMBL/GenBank/DDBJ databases">
        <title>A comprehensive comparison of genomes of Erythrobacter spp. Strains.</title>
        <authorList>
            <person name="Zheng Q."/>
        </authorList>
    </citation>
    <scope>NUCLEOTIDE SEQUENCE [LARGE SCALE GENOMIC DNA]</scope>
    <source>
        <strain evidence="1 2">DSM 8509</strain>
    </source>
</reference>
<dbReference type="RefSeq" id="WP_034906118.1">
    <property type="nucleotide sequence ID" value="NZ_CP017057.1"/>
</dbReference>